<reference evidence="4" key="1">
    <citation type="journal article" date="2019" name="Int. J. Syst. Evol. Microbiol.">
        <title>The Global Catalogue of Microorganisms (GCM) 10K type strain sequencing project: providing services to taxonomists for standard genome sequencing and annotation.</title>
        <authorList>
            <consortium name="The Broad Institute Genomics Platform"/>
            <consortium name="The Broad Institute Genome Sequencing Center for Infectious Disease"/>
            <person name="Wu L."/>
            <person name="Ma J."/>
        </authorList>
    </citation>
    <scope>NUCLEOTIDE SEQUENCE [LARGE SCALE GENOMIC DNA]</scope>
    <source>
        <strain evidence="4">CCUG 54522</strain>
    </source>
</reference>
<accession>A0ABW1LFN5</accession>
<name>A0ABW1LFN5_9ACTN</name>
<evidence type="ECO:0000313" key="4">
    <source>
        <dbReference type="Proteomes" id="UP001596135"/>
    </source>
</evidence>
<sequence>MSATTIRRTCTGLLVGALLLLVTACGSDSGGSTATDDPTTAAASPTDTESSAAPEGPACAEIWVEGATLDKKYAGCVDDTGLVAPDKVGCSSGQTFVLYGDQFWAVKGGIVKYAAEGRTDAKPYRVDMAACRG</sequence>
<dbReference type="EMBL" id="JBHSRJ010000004">
    <property type="protein sequence ID" value="MFC6042800.1"/>
    <property type="molecule type" value="Genomic_DNA"/>
</dbReference>
<dbReference type="PROSITE" id="PS51257">
    <property type="entry name" value="PROKAR_LIPOPROTEIN"/>
    <property type="match status" value="1"/>
</dbReference>
<dbReference type="Proteomes" id="UP001596135">
    <property type="component" value="Unassembled WGS sequence"/>
</dbReference>
<organism evidence="3 4">
    <name type="scientific">Nocardioides hankookensis</name>
    <dbReference type="NCBI Taxonomy" id="443157"/>
    <lineage>
        <taxon>Bacteria</taxon>
        <taxon>Bacillati</taxon>
        <taxon>Actinomycetota</taxon>
        <taxon>Actinomycetes</taxon>
        <taxon>Propionibacteriales</taxon>
        <taxon>Nocardioidaceae</taxon>
        <taxon>Nocardioides</taxon>
    </lineage>
</organism>
<dbReference type="RefSeq" id="WP_379152167.1">
    <property type="nucleotide sequence ID" value="NZ_JBHSRJ010000004.1"/>
</dbReference>
<feature type="chain" id="PRO_5046753580" description="Lipoprotein" evidence="2">
    <location>
        <begin position="35"/>
        <end position="133"/>
    </location>
</feature>
<keyword evidence="4" id="KW-1185">Reference proteome</keyword>
<protein>
    <recommendedName>
        <fullName evidence="5">Lipoprotein</fullName>
    </recommendedName>
</protein>
<evidence type="ECO:0000256" key="2">
    <source>
        <dbReference type="SAM" id="SignalP"/>
    </source>
</evidence>
<evidence type="ECO:0008006" key="5">
    <source>
        <dbReference type="Google" id="ProtNLM"/>
    </source>
</evidence>
<gene>
    <name evidence="3" type="ORF">ACFPYL_06935</name>
</gene>
<proteinExistence type="predicted"/>
<keyword evidence="2" id="KW-0732">Signal</keyword>
<feature type="compositionally biased region" description="Low complexity" evidence="1">
    <location>
        <begin position="28"/>
        <end position="54"/>
    </location>
</feature>
<evidence type="ECO:0000313" key="3">
    <source>
        <dbReference type="EMBL" id="MFC6042800.1"/>
    </source>
</evidence>
<comment type="caution">
    <text evidence="3">The sequence shown here is derived from an EMBL/GenBank/DDBJ whole genome shotgun (WGS) entry which is preliminary data.</text>
</comment>
<evidence type="ECO:0000256" key="1">
    <source>
        <dbReference type="SAM" id="MobiDB-lite"/>
    </source>
</evidence>
<feature type="signal peptide" evidence="2">
    <location>
        <begin position="1"/>
        <end position="34"/>
    </location>
</feature>
<feature type="region of interest" description="Disordered" evidence="1">
    <location>
        <begin position="28"/>
        <end position="55"/>
    </location>
</feature>